<dbReference type="Pfam" id="PF00095">
    <property type="entry name" value="WAP"/>
    <property type="match status" value="1"/>
</dbReference>
<name>A0ABM4CAJ5_HYDVU</name>
<keyword evidence="3" id="KW-0645">Protease</keyword>
<dbReference type="GeneID" id="136083199"/>
<dbReference type="Pfam" id="PF00059">
    <property type="entry name" value="Lectin_C"/>
    <property type="match status" value="1"/>
</dbReference>
<dbReference type="PANTHER" id="PTHR10201">
    <property type="entry name" value="MATRIX METALLOPROTEINASE"/>
    <property type="match status" value="1"/>
</dbReference>
<comment type="similarity">
    <text evidence="2">Belongs to the peptidase M10A family.</text>
</comment>
<dbReference type="Pfam" id="PF00413">
    <property type="entry name" value="Peptidase_M10"/>
    <property type="match status" value="1"/>
</dbReference>
<dbReference type="InterPro" id="IPR021190">
    <property type="entry name" value="Pept_M10A"/>
</dbReference>
<dbReference type="InterPro" id="IPR024079">
    <property type="entry name" value="MetalloPept_cat_dom_sf"/>
</dbReference>
<evidence type="ECO:0000256" key="2">
    <source>
        <dbReference type="ARBA" id="ARBA00010370"/>
    </source>
</evidence>
<evidence type="ECO:0000313" key="12">
    <source>
        <dbReference type="Proteomes" id="UP001652625"/>
    </source>
</evidence>
<keyword evidence="5" id="KW-0732">Signal</keyword>
<dbReference type="SMART" id="SM00034">
    <property type="entry name" value="CLECT"/>
    <property type="match status" value="1"/>
</dbReference>
<evidence type="ECO:0000256" key="5">
    <source>
        <dbReference type="ARBA" id="ARBA00022729"/>
    </source>
</evidence>
<evidence type="ECO:0000256" key="3">
    <source>
        <dbReference type="ARBA" id="ARBA00022670"/>
    </source>
</evidence>
<dbReference type="Gene3D" id="3.10.100.10">
    <property type="entry name" value="Mannose-Binding Protein A, subunit A"/>
    <property type="match status" value="1"/>
</dbReference>
<feature type="domain" description="C-type lectin" evidence="10">
    <location>
        <begin position="46"/>
        <end position="159"/>
    </location>
</feature>
<proteinExistence type="inferred from homology"/>
<keyword evidence="9" id="KW-1015">Disulfide bond</keyword>
<keyword evidence="6" id="KW-0378">Hydrolase</keyword>
<evidence type="ECO:0000256" key="7">
    <source>
        <dbReference type="ARBA" id="ARBA00022833"/>
    </source>
</evidence>
<dbReference type="Gene3D" id="3.40.390.10">
    <property type="entry name" value="Collagenase (Catalytic Domain)"/>
    <property type="match status" value="1"/>
</dbReference>
<evidence type="ECO:0000256" key="6">
    <source>
        <dbReference type="ARBA" id="ARBA00022801"/>
    </source>
</evidence>
<protein>
    <submittedName>
        <fullName evidence="13">Uncharacterized protein LOC136083199</fullName>
    </submittedName>
</protein>
<dbReference type="PRINTS" id="PR00138">
    <property type="entry name" value="MATRIXIN"/>
</dbReference>
<evidence type="ECO:0000259" key="11">
    <source>
        <dbReference type="PROSITE" id="PS51390"/>
    </source>
</evidence>
<dbReference type="InterPro" id="IPR001304">
    <property type="entry name" value="C-type_lectin-like"/>
</dbReference>
<dbReference type="InterPro" id="IPR016187">
    <property type="entry name" value="CTDL_fold"/>
</dbReference>
<dbReference type="InterPro" id="IPR008197">
    <property type="entry name" value="WAP_dom"/>
</dbReference>
<feature type="domain" description="WAP" evidence="11">
    <location>
        <begin position="493"/>
        <end position="545"/>
    </location>
</feature>
<dbReference type="CDD" id="cd00037">
    <property type="entry name" value="CLECT"/>
    <property type="match status" value="1"/>
</dbReference>
<sequence length="565" mass="64617">MVVFVPVTSFCIKALPKNYSKKKIGLIFPSQIVYNTISCAIGWLEHASYCYFFRSEKKGWKDSLSFCENQQASLLSLGDIEENLFIINNTQDHYYWIGLNDIQEEGTFNWSDNTTLLFVNWKLQSKEPNGGIKENCVLINSNGLWIDYSCNENFMSICKLKKVSLNSKEVAVINKRNEKRKKTKKKLIKKNGFTGFNDQSNNAVHVDLIREKNNIVFSKLNEHASLTKILTGPPKNPQNDLFNGSKGNIDKKHKRARRYVLQGTKWDKKNITWRLLDVNDKIFSRYDAENALQEAFSIWENYSDLSFQKLNFSLKSEADIEIKFVERYHDDPYPFSDNSKASAHAFYPHDQKGLTTQRTVFLGLTTQCAVFSGLTTQREVFLAKVLGILKNIFKNAKRRTSELDSQVIFILIIIIVSLKNRFFFSALHEIGHSLGLDHTHFKDAVMFPLIKSNSFVKLSEDDILGIQALYGPPKKNKTIVVPISSLPTKNPTVSNKKLSACPDVDTDTARCEVVDADNCTNDSECINIDEKCCSDGCSRYCIKIKNKIGFFYVEEMICIMESKHE</sequence>
<dbReference type="PROSITE" id="PS00615">
    <property type="entry name" value="C_TYPE_LECTIN_1"/>
    <property type="match status" value="1"/>
</dbReference>
<dbReference type="InterPro" id="IPR018378">
    <property type="entry name" value="C-type_lectin_CS"/>
</dbReference>
<dbReference type="Proteomes" id="UP001652625">
    <property type="component" value="Chromosome 08"/>
</dbReference>
<dbReference type="InterPro" id="IPR036645">
    <property type="entry name" value="Elafin-like_sf"/>
</dbReference>
<gene>
    <name evidence="13" type="primary">LOC136083199</name>
</gene>
<dbReference type="InterPro" id="IPR001818">
    <property type="entry name" value="Pept_M10_metallopeptidase"/>
</dbReference>
<evidence type="ECO:0000256" key="8">
    <source>
        <dbReference type="ARBA" id="ARBA00023049"/>
    </source>
</evidence>
<evidence type="ECO:0000313" key="13">
    <source>
        <dbReference type="RefSeq" id="XP_065658677.1"/>
    </source>
</evidence>
<evidence type="ECO:0000256" key="9">
    <source>
        <dbReference type="ARBA" id="ARBA00023157"/>
    </source>
</evidence>
<keyword evidence="12" id="KW-1185">Reference proteome</keyword>
<dbReference type="InterPro" id="IPR016186">
    <property type="entry name" value="C-type_lectin-like/link_sf"/>
</dbReference>
<organism evidence="12 13">
    <name type="scientific">Hydra vulgaris</name>
    <name type="common">Hydra</name>
    <name type="synonym">Hydra attenuata</name>
    <dbReference type="NCBI Taxonomy" id="6087"/>
    <lineage>
        <taxon>Eukaryota</taxon>
        <taxon>Metazoa</taxon>
        <taxon>Cnidaria</taxon>
        <taxon>Hydrozoa</taxon>
        <taxon>Hydroidolina</taxon>
        <taxon>Anthoathecata</taxon>
        <taxon>Aplanulata</taxon>
        <taxon>Hydridae</taxon>
        <taxon>Hydra</taxon>
    </lineage>
</organism>
<reference evidence="13" key="1">
    <citation type="submission" date="2025-08" db="UniProtKB">
        <authorList>
            <consortium name="RefSeq"/>
        </authorList>
    </citation>
    <scope>IDENTIFICATION</scope>
</reference>
<dbReference type="Gene3D" id="4.10.75.10">
    <property type="entry name" value="Elafin-like"/>
    <property type="match status" value="1"/>
</dbReference>
<dbReference type="SUPFAM" id="SSF56436">
    <property type="entry name" value="C-type lectin-like"/>
    <property type="match status" value="1"/>
</dbReference>
<dbReference type="SUPFAM" id="SSF55486">
    <property type="entry name" value="Metalloproteases ('zincins'), catalytic domain"/>
    <property type="match status" value="1"/>
</dbReference>
<keyword evidence="4" id="KW-0479">Metal-binding</keyword>
<evidence type="ECO:0000256" key="4">
    <source>
        <dbReference type="ARBA" id="ARBA00022723"/>
    </source>
</evidence>
<dbReference type="InterPro" id="IPR006026">
    <property type="entry name" value="Peptidase_Metallo"/>
</dbReference>
<keyword evidence="7" id="KW-0862">Zinc</keyword>
<dbReference type="PROSITE" id="PS51390">
    <property type="entry name" value="WAP"/>
    <property type="match status" value="1"/>
</dbReference>
<comment type="cofactor">
    <cofactor evidence="1">
        <name>Zn(2+)</name>
        <dbReference type="ChEBI" id="CHEBI:29105"/>
    </cofactor>
</comment>
<evidence type="ECO:0000256" key="1">
    <source>
        <dbReference type="ARBA" id="ARBA00001947"/>
    </source>
</evidence>
<keyword evidence="8" id="KW-0482">Metalloprotease</keyword>
<dbReference type="PROSITE" id="PS50041">
    <property type="entry name" value="C_TYPE_LECTIN_2"/>
    <property type="match status" value="1"/>
</dbReference>
<dbReference type="RefSeq" id="XP_065658677.1">
    <property type="nucleotide sequence ID" value="XM_065802605.1"/>
</dbReference>
<accession>A0ABM4CAJ5</accession>
<evidence type="ECO:0000259" key="10">
    <source>
        <dbReference type="PROSITE" id="PS50041"/>
    </source>
</evidence>
<dbReference type="PANTHER" id="PTHR10201:SF291">
    <property type="entry name" value="MATRIX METALLOPROTEINASE 1, ISOFORM C-RELATED"/>
    <property type="match status" value="1"/>
</dbReference>
<dbReference type="SMART" id="SM00235">
    <property type="entry name" value="ZnMc"/>
    <property type="match status" value="1"/>
</dbReference>